<dbReference type="AlphaFoldDB" id="A0A5Y3MYM2"/>
<evidence type="ECO:0000256" key="4">
    <source>
        <dbReference type="ARBA" id="ARBA00023125"/>
    </source>
</evidence>
<evidence type="ECO:0000256" key="2">
    <source>
        <dbReference type="ARBA" id="ARBA00022689"/>
    </source>
</evidence>
<dbReference type="Proteomes" id="UP000839598">
    <property type="component" value="Unassembled WGS sequence"/>
</dbReference>
<gene>
    <name evidence="8" type="ORF">DN310_26130</name>
</gene>
<reference evidence="8" key="1">
    <citation type="submission" date="2018-06" db="EMBL/GenBank/DDBJ databases">
        <authorList>
            <person name="Ashton P.M."/>
            <person name="Dallman T."/>
            <person name="Nair S."/>
            <person name="De Pinna E."/>
            <person name="Peters T."/>
            <person name="Grant K."/>
        </authorList>
    </citation>
    <scope>NUCLEOTIDE SEQUENCE [LARGE SCALE GENOMIC DNA]</scope>
    <source>
        <strain evidence="8">275803</strain>
    </source>
</reference>
<keyword evidence="2" id="KW-0615">Plasmid copy control</keyword>
<dbReference type="NCBIfam" id="NF010256">
    <property type="entry name" value="PRK13702.1"/>
    <property type="match status" value="1"/>
</dbReference>
<keyword evidence="3" id="KW-0805">Transcription regulation</keyword>
<keyword evidence="4" id="KW-0238">DNA-binding</keyword>
<dbReference type="InterPro" id="IPR019661">
    <property type="entry name" value="RepA2"/>
</dbReference>
<dbReference type="EMBL" id="AAIVAV010000060">
    <property type="protein sequence ID" value="ECI4012674.1"/>
    <property type="molecule type" value="Genomic_DNA"/>
</dbReference>
<dbReference type="GO" id="GO:0003677">
    <property type="term" value="F:DNA binding"/>
    <property type="evidence" value="ECO:0007669"/>
    <property type="project" value="UniProtKB-KW"/>
</dbReference>
<comment type="caution">
    <text evidence="8">The sequence shown here is derived from an EMBL/GenBank/DDBJ whole genome shotgun (WGS) entry which is preliminary data.</text>
</comment>
<evidence type="ECO:0000256" key="3">
    <source>
        <dbReference type="ARBA" id="ARBA00023015"/>
    </source>
</evidence>
<evidence type="ECO:0000256" key="7">
    <source>
        <dbReference type="SAM" id="MobiDB-lite"/>
    </source>
</evidence>
<protein>
    <recommendedName>
        <fullName evidence="6">Protein CopB</fullName>
    </recommendedName>
</protein>
<feature type="compositionally biased region" description="Polar residues" evidence="7">
    <location>
        <begin position="1"/>
        <end position="14"/>
    </location>
</feature>
<name>A0A5Y3MYM2_SALER</name>
<evidence type="ECO:0000256" key="5">
    <source>
        <dbReference type="ARBA" id="ARBA00023163"/>
    </source>
</evidence>
<keyword evidence="5" id="KW-0804">Transcription</keyword>
<dbReference type="GO" id="GO:0006276">
    <property type="term" value="P:plasmid maintenance"/>
    <property type="evidence" value="ECO:0007669"/>
    <property type="project" value="UniProtKB-KW"/>
</dbReference>
<organism evidence="8">
    <name type="scientific">Salmonella enterica subsp. salamae</name>
    <dbReference type="NCBI Taxonomy" id="59202"/>
    <lineage>
        <taxon>Bacteria</taxon>
        <taxon>Pseudomonadati</taxon>
        <taxon>Pseudomonadota</taxon>
        <taxon>Gammaproteobacteria</taxon>
        <taxon>Enterobacterales</taxon>
        <taxon>Enterobacteriaceae</taxon>
        <taxon>Salmonella</taxon>
    </lineage>
</organism>
<feature type="region of interest" description="Disordered" evidence="7">
    <location>
        <begin position="1"/>
        <end position="35"/>
    </location>
</feature>
<dbReference type="Pfam" id="PF10723">
    <property type="entry name" value="RepB-RCR_reg"/>
    <property type="match status" value="1"/>
</dbReference>
<evidence type="ECO:0000256" key="6">
    <source>
        <dbReference type="ARBA" id="ARBA00031853"/>
    </source>
</evidence>
<evidence type="ECO:0000313" key="8">
    <source>
        <dbReference type="EMBL" id="ECI4012674.1"/>
    </source>
</evidence>
<accession>A0A5Y3MYM2</accession>
<evidence type="ECO:0000256" key="1">
    <source>
        <dbReference type="ARBA" id="ARBA00022491"/>
    </source>
</evidence>
<sequence>MSQQVENAVTSSSKRVYRKGNPLSAIERQQSHLARKKETHKELRVYVENELKEQLQLMCEVYGVTQSAMIEILIKDALGKQKHKVTD</sequence>
<keyword evidence="1" id="KW-0678">Repressor</keyword>
<proteinExistence type="predicted"/>